<proteinExistence type="predicted"/>
<dbReference type="Gene3D" id="3.40.50.620">
    <property type="entry name" value="HUPs"/>
    <property type="match status" value="1"/>
</dbReference>
<dbReference type="GO" id="GO:0005829">
    <property type="term" value="C:cytosol"/>
    <property type="evidence" value="ECO:0007669"/>
    <property type="project" value="TreeGrafter"/>
</dbReference>
<dbReference type="SUPFAM" id="SSF52402">
    <property type="entry name" value="Adenine nucleotide alpha hydrolases-like"/>
    <property type="match status" value="1"/>
</dbReference>
<protein>
    <recommendedName>
        <fullName evidence="2">asparagine synthase (glutamine-hydrolyzing)</fullName>
        <ecNumber evidence="2">6.3.5.4</ecNumber>
    </recommendedName>
</protein>
<evidence type="ECO:0000256" key="3">
    <source>
        <dbReference type="ARBA" id="ARBA00048741"/>
    </source>
</evidence>
<gene>
    <name evidence="5" type="ORF">SAMN05216551_102533</name>
</gene>
<evidence type="ECO:0000313" key="5">
    <source>
        <dbReference type="EMBL" id="SDV47384.1"/>
    </source>
</evidence>
<keyword evidence="6" id="KW-1185">Reference proteome</keyword>
<evidence type="ECO:0000259" key="4">
    <source>
        <dbReference type="Pfam" id="PF00733"/>
    </source>
</evidence>
<evidence type="ECO:0000256" key="1">
    <source>
        <dbReference type="ARBA" id="ARBA00005187"/>
    </source>
</evidence>
<dbReference type="PANTHER" id="PTHR43284:SF1">
    <property type="entry name" value="ASPARAGINE SYNTHETASE"/>
    <property type="match status" value="1"/>
</dbReference>
<comment type="catalytic activity">
    <reaction evidence="3">
        <text>L-aspartate + L-glutamine + ATP + H2O = L-asparagine + L-glutamate + AMP + diphosphate + H(+)</text>
        <dbReference type="Rhea" id="RHEA:12228"/>
        <dbReference type="ChEBI" id="CHEBI:15377"/>
        <dbReference type="ChEBI" id="CHEBI:15378"/>
        <dbReference type="ChEBI" id="CHEBI:29985"/>
        <dbReference type="ChEBI" id="CHEBI:29991"/>
        <dbReference type="ChEBI" id="CHEBI:30616"/>
        <dbReference type="ChEBI" id="CHEBI:33019"/>
        <dbReference type="ChEBI" id="CHEBI:58048"/>
        <dbReference type="ChEBI" id="CHEBI:58359"/>
        <dbReference type="ChEBI" id="CHEBI:456215"/>
        <dbReference type="EC" id="6.3.5.4"/>
    </reaction>
</comment>
<dbReference type="STRING" id="1770053.SAMN05216551_102533"/>
<dbReference type="EC" id="6.3.5.4" evidence="2"/>
<comment type="pathway">
    <text evidence="1">Amino-acid biosynthesis; L-asparagine biosynthesis; L-asparagine from L-aspartate (L-Gln route): step 1/1.</text>
</comment>
<dbReference type="RefSeq" id="WP_170845038.1">
    <property type="nucleotide sequence ID" value="NZ_FNLO01000002.1"/>
</dbReference>
<dbReference type="AlphaFoldDB" id="A0A1H2PLR0"/>
<dbReference type="Proteomes" id="UP000243719">
    <property type="component" value="Unassembled WGS sequence"/>
</dbReference>
<sequence length="648" mass="71514">MRVWSALINHDRASIETYIRDLSDAFADIQVDRFERTDRPWVMLLQADLRLCSPRRPQRSRARASDAVAAYSGWLREPGGPRRFSALRGEMPSFDPIAGPALGEFSYAALGAKHLALLTDHYATHPIYYCGPLGPRPRRWVASNDLRLLLLCRAVSMTIDRAACLEHLTQSVMVDENELRDCSTFFSAVRKMPPATILQIDAGGDSTLREPAPSLPSVTACASSSNPVAQQTALRECLNACVMDRIEAGASGLMLSGGVDSNTILGASLSLHAPLPFCATMSFEDADLAMSHDDQLVALLVERCGVPHRVVHADRFLRLPSAADEGGYIDGPDAAANPLAKEACAHAFQEQGVALAMTGEGGDLILGESSYAWLHDAIRKHEGVRAAHDYLTGSLGLACFSPTYLRKMLAALSPRLAGREWLRAANRGHASTPDYFNTDLHSAARRQARSAGRTPTACGRAYLGHRYVEAMLYPRAAYFDTLNIYCTHSHPFLDPRMIAFTLACPPHLHHDYRRLDRANPYATAKMLARNAYRDVLPALASDKRGKTSYALMARRMFRNSAGALLRLTEQRMILSDWGLVDQAKFREHLLAYIVASDDPNAQFGCDYHFMRGVTDLETWLGRFSGPRHAVAARLKFRPLRALAGPRRT</sequence>
<evidence type="ECO:0000313" key="6">
    <source>
        <dbReference type="Proteomes" id="UP000243719"/>
    </source>
</evidence>
<dbReference type="Pfam" id="PF00733">
    <property type="entry name" value="Asn_synthase"/>
    <property type="match status" value="1"/>
</dbReference>
<evidence type="ECO:0000256" key="2">
    <source>
        <dbReference type="ARBA" id="ARBA00012737"/>
    </source>
</evidence>
<dbReference type="PANTHER" id="PTHR43284">
    <property type="entry name" value="ASPARAGINE SYNTHETASE (GLUTAMINE-HYDROLYZING)"/>
    <property type="match status" value="1"/>
</dbReference>
<dbReference type="InterPro" id="IPR014729">
    <property type="entry name" value="Rossmann-like_a/b/a_fold"/>
</dbReference>
<feature type="domain" description="Asparagine synthetase" evidence="4">
    <location>
        <begin position="234"/>
        <end position="589"/>
    </location>
</feature>
<dbReference type="GO" id="GO:0006529">
    <property type="term" value="P:asparagine biosynthetic process"/>
    <property type="evidence" value="ECO:0007669"/>
    <property type="project" value="InterPro"/>
</dbReference>
<organism evidence="5 6">
    <name type="scientific">Chitinasiproducens palmae</name>
    <dbReference type="NCBI Taxonomy" id="1770053"/>
    <lineage>
        <taxon>Bacteria</taxon>
        <taxon>Pseudomonadati</taxon>
        <taxon>Pseudomonadota</taxon>
        <taxon>Betaproteobacteria</taxon>
        <taxon>Burkholderiales</taxon>
        <taxon>Burkholderiaceae</taxon>
        <taxon>Chitinasiproducens</taxon>
    </lineage>
</organism>
<name>A0A1H2PLR0_9BURK</name>
<dbReference type="EMBL" id="FNLO01000002">
    <property type="protein sequence ID" value="SDV47384.1"/>
    <property type="molecule type" value="Genomic_DNA"/>
</dbReference>
<dbReference type="InterPro" id="IPR051786">
    <property type="entry name" value="ASN_synthetase/amidase"/>
</dbReference>
<accession>A0A1H2PLR0</accession>
<dbReference type="InterPro" id="IPR001962">
    <property type="entry name" value="Asn_synthase"/>
</dbReference>
<reference evidence="6" key="1">
    <citation type="submission" date="2016-09" db="EMBL/GenBank/DDBJ databases">
        <authorList>
            <person name="Varghese N."/>
            <person name="Submissions S."/>
        </authorList>
    </citation>
    <scope>NUCLEOTIDE SEQUENCE [LARGE SCALE GENOMIC DNA]</scope>
    <source>
        <strain evidence="6">JS23</strain>
    </source>
</reference>
<dbReference type="GO" id="GO:0004066">
    <property type="term" value="F:asparagine synthase (glutamine-hydrolyzing) activity"/>
    <property type="evidence" value="ECO:0007669"/>
    <property type="project" value="UniProtKB-EC"/>
</dbReference>